<evidence type="ECO:0000256" key="1">
    <source>
        <dbReference type="ARBA" id="ARBA00023015"/>
    </source>
</evidence>
<sequence length="91" mass="10342">MSMLSTMWTCHWAGRRIQRYLDADPAALLTAEEVHRLETHLATCAKCTATAEDYRGIRRALATWSQRRTPDPVVVTRVRDTARQLIAEDTG</sequence>
<comment type="caution">
    <text evidence="4">The sequence shown here is derived from an EMBL/GenBank/DDBJ whole genome shotgun (WGS) entry which is preliminary data.</text>
</comment>
<reference evidence="5" key="1">
    <citation type="submission" date="2023-07" db="EMBL/GenBank/DDBJ databases">
        <title>30 novel species of actinomycetes from the DSMZ collection.</title>
        <authorList>
            <person name="Nouioui I."/>
        </authorList>
    </citation>
    <scope>NUCLEOTIDE SEQUENCE [LARGE SCALE GENOMIC DNA]</scope>
    <source>
        <strain evidence="5">DSM 44399</strain>
    </source>
</reference>
<dbReference type="Pfam" id="PF13490">
    <property type="entry name" value="zf-HC2"/>
    <property type="match status" value="1"/>
</dbReference>
<organism evidence="4 5">
    <name type="scientific">Jatrophihabitans lederbergiae</name>
    <dbReference type="NCBI Taxonomy" id="3075547"/>
    <lineage>
        <taxon>Bacteria</taxon>
        <taxon>Bacillati</taxon>
        <taxon>Actinomycetota</taxon>
        <taxon>Actinomycetes</taxon>
        <taxon>Jatrophihabitantales</taxon>
        <taxon>Jatrophihabitantaceae</taxon>
        <taxon>Jatrophihabitans</taxon>
    </lineage>
</organism>
<evidence type="ECO:0000259" key="3">
    <source>
        <dbReference type="Pfam" id="PF13490"/>
    </source>
</evidence>
<gene>
    <name evidence="4" type="ORF">RM423_20895</name>
</gene>
<keyword evidence="5" id="KW-1185">Reference proteome</keyword>
<dbReference type="Proteomes" id="UP001183176">
    <property type="component" value="Unassembled WGS sequence"/>
</dbReference>
<keyword evidence="1" id="KW-0805">Transcription regulation</keyword>
<accession>A0ABU2JFR0</accession>
<dbReference type="InterPro" id="IPR041916">
    <property type="entry name" value="Anti_sigma_zinc_sf"/>
</dbReference>
<dbReference type="EMBL" id="JAVREH010000055">
    <property type="protein sequence ID" value="MDT0263836.1"/>
    <property type="molecule type" value="Genomic_DNA"/>
</dbReference>
<evidence type="ECO:0000313" key="4">
    <source>
        <dbReference type="EMBL" id="MDT0263836.1"/>
    </source>
</evidence>
<protein>
    <submittedName>
        <fullName evidence="4">Zf-HC2 domain-containing protein</fullName>
    </submittedName>
</protein>
<evidence type="ECO:0000313" key="5">
    <source>
        <dbReference type="Proteomes" id="UP001183176"/>
    </source>
</evidence>
<keyword evidence="2" id="KW-0804">Transcription</keyword>
<dbReference type="RefSeq" id="WP_311424980.1">
    <property type="nucleotide sequence ID" value="NZ_JAVREH010000055.1"/>
</dbReference>
<dbReference type="InterPro" id="IPR027383">
    <property type="entry name" value="Znf_put"/>
</dbReference>
<feature type="domain" description="Putative zinc-finger" evidence="3">
    <location>
        <begin position="10"/>
        <end position="47"/>
    </location>
</feature>
<name>A0ABU2JFR0_9ACTN</name>
<evidence type="ECO:0000256" key="2">
    <source>
        <dbReference type="ARBA" id="ARBA00023163"/>
    </source>
</evidence>
<proteinExistence type="predicted"/>
<dbReference type="Gene3D" id="1.10.10.1320">
    <property type="entry name" value="Anti-sigma factor, zinc-finger domain"/>
    <property type="match status" value="1"/>
</dbReference>